<evidence type="ECO:0000313" key="4">
    <source>
        <dbReference type="EMBL" id="CAB4182128.1"/>
    </source>
</evidence>
<dbReference type="Gene3D" id="3.40.50.720">
    <property type="entry name" value="NAD(P)-binding Rossmann-like Domain"/>
    <property type="match status" value="1"/>
</dbReference>
<dbReference type="SUPFAM" id="SSF51735">
    <property type="entry name" value="NAD(P)-binding Rossmann-fold domains"/>
    <property type="match status" value="1"/>
</dbReference>
<reference evidence="4" key="1">
    <citation type="submission" date="2020-05" db="EMBL/GenBank/DDBJ databases">
        <authorList>
            <person name="Chiriac C."/>
            <person name="Salcher M."/>
            <person name="Ghai R."/>
            <person name="Kavagutti S V."/>
        </authorList>
    </citation>
    <scope>NUCLEOTIDE SEQUENCE</scope>
</reference>
<evidence type="ECO:0000259" key="3">
    <source>
        <dbReference type="Pfam" id="PF03721"/>
    </source>
</evidence>
<evidence type="ECO:0000259" key="2">
    <source>
        <dbReference type="Pfam" id="PF00984"/>
    </source>
</evidence>
<dbReference type="GO" id="GO:0051287">
    <property type="term" value="F:NAD binding"/>
    <property type="evidence" value="ECO:0007669"/>
    <property type="project" value="InterPro"/>
</dbReference>
<accession>A0A6J5QME0</accession>
<dbReference type="Pfam" id="PF03721">
    <property type="entry name" value="UDPG_MGDP_dh_N"/>
    <property type="match status" value="1"/>
</dbReference>
<gene>
    <name evidence="4" type="ORF">UFOVP1071_153</name>
</gene>
<dbReference type="PANTHER" id="PTHR43750:SF3">
    <property type="entry name" value="UDP-GLUCOSE 6-DEHYDROGENASE TUAD"/>
    <property type="match status" value="1"/>
</dbReference>
<dbReference type="SUPFAM" id="SSF48179">
    <property type="entry name" value="6-phosphogluconate dehydrogenase C-terminal domain-like"/>
    <property type="match status" value="1"/>
</dbReference>
<dbReference type="InterPro" id="IPR014026">
    <property type="entry name" value="UDP-Glc/GDP-Man_DH_dimer"/>
</dbReference>
<dbReference type="Pfam" id="PF00984">
    <property type="entry name" value="UDPG_MGDP_dh"/>
    <property type="match status" value="1"/>
</dbReference>
<dbReference type="InterPro" id="IPR013328">
    <property type="entry name" value="6PGD_dom2"/>
</dbReference>
<dbReference type="InterPro" id="IPR036291">
    <property type="entry name" value="NAD(P)-bd_dom_sf"/>
</dbReference>
<feature type="domain" description="UDP-glucose/GDP-mannose dehydrogenase dimerisation" evidence="2">
    <location>
        <begin position="163"/>
        <end position="257"/>
    </location>
</feature>
<feature type="domain" description="UDP-glucose/GDP-mannose dehydrogenase N-terminal" evidence="3">
    <location>
        <begin position="42"/>
        <end position="142"/>
    </location>
</feature>
<proteinExistence type="inferred from homology"/>
<dbReference type="InterPro" id="IPR001732">
    <property type="entry name" value="UDP-Glc/GDP-Man_DH_N"/>
</dbReference>
<sequence length="262" mass="29818">MKIGIIGHGFVGGAVDYGFTNVKKFLVDTKYNTTIEDLFKFRPDAVFVCVPTPMGEDRCIDASIVEGVIDEFIRVFSKSSKIPLIIKSTVTPDHLEKFAEKYDRLVFNPEFLTERNAKQDFIDANFHILGGNDFEVLKLVKEIYLEHSNCKTEKFFFTSIRLASLAKYTINSFLATKVIFFNHMHSLIGNQSEYDVLADIMRHEPRIGTSHLNVPGFEDKFGYGGTCFPKDTNALYKYSENAGVPHELLKTTIECNEKIRND</sequence>
<dbReference type="InterPro" id="IPR008927">
    <property type="entry name" value="6-PGluconate_DH-like_C_sf"/>
</dbReference>
<dbReference type="EMBL" id="LR797022">
    <property type="protein sequence ID" value="CAB4182128.1"/>
    <property type="molecule type" value="Genomic_DNA"/>
</dbReference>
<dbReference type="PANTHER" id="PTHR43750">
    <property type="entry name" value="UDP-GLUCOSE 6-DEHYDROGENASE TUAD"/>
    <property type="match status" value="1"/>
</dbReference>
<comment type="similarity">
    <text evidence="1">Belongs to the UDP-glucose/GDP-mannose dehydrogenase family.</text>
</comment>
<name>A0A6J5QME0_9CAUD</name>
<evidence type="ECO:0000256" key="1">
    <source>
        <dbReference type="ARBA" id="ARBA00006601"/>
    </source>
</evidence>
<dbReference type="Gene3D" id="1.10.1040.10">
    <property type="entry name" value="N-(1-d-carboxylethyl)-l-norvaline Dehydrogenase, domain 2"/>
    <property type="match status" value="1"/>
</dbReference>
<protein>
    <submittedName>
        <fullName evidence="4">Ugd Predicted UDP-glucose 6-dehydrogenase</fullName>
    </submittedName>
</protein>
<dbReference type="GO" id="GO:0016616">
    <property type="term" value="F:oxidoreductase activity, acting on the CH-OH group of donors, NAD or NADP as acceptor"/>
    <property type="evidence" value="ECO:0007669"/>
    <property type="project" value="InterPro"/>
</dbReference>
<organism evidence="4">
    <name type="scientific">uncultured Caudovirales phage</name>
    <dbReference type="NCBI Taxonomy" id="2100421"/>
    <lineage>
        <taxon>Viruses</taxon>
        <taxon>Duplodnaviria</taxon>
        <taxon>Heunggongvirae</taxon>
        <taxon>Uroviricota</taxon>
        <taxon>Caudoviricetes</taxon>
        <taxon>Peduoviridae</taxon>
        <taxon>Maltschvirus</taxon>
        <taxon>Maltschvirus maltsch</taxon>
    </lineage>
</organism>